<reference evidence="3 4" key="1">
    <citation type="submission" date="2019-12" db="EMBL/GenBank/DDBJ databases">
        <authorList>
            <person name="Scholz U."/>
            <person name="Mascher M."/>
            <person name="Fiebig A."/>
        </authorList>
    </citation>
    <scope>NUCLEOTIDE SEQUENCE</scope>
</reference>
<sequence length="277" mass="30029">MERSTPVRKSHTSTADLLTWTENPQQGNPAADSPGSRSGIRTPGGIRSVLFGGEMTEEEAEALLLRKQCSGSKWKEMTGSGIFAGENGDESTGQQVYQQAASAISQISFSAEESVSPKKPATLTEVAKQRELSGTLERESDAKLKKQISDAKSKELTARILEKESKDVGAPAPRTIHTSVKVSNQHRAHRRPVMKTSKKIHNQKFAELSGNNIFEGDAPQAASDKPLSTAKLREMSGSNIFADGKSTAREYYGGIRRPPAERAAYPWSDLPYPLASA</sequence>
<dbReference type="Pfam" id="PF13266">
    <property type="entry name" value="DUF4057"/>
    <property type="match status" value="1"/>
</dbReference>
<proteinExistence type="predicted"/>
<evidence type="ECO:0000256" key="1">
    <source>
        <dbReference type="SAM" id="MobiDB-lite"/>
    </source>
</evidence>
<feature type="compositionally biased region" description="Polar residues" evidence="1">
    <location>
        <begin position="12"/>
        <end position="28"/>
    </location>
</feature>
<name>A0A7I8J2F7_SPIIN</name>
<gene>
    <name evidence="3" type="ORF">SI7747_08010795</name>
</gene>
<feature type="domain" description="DUF4057" evidence="2">
    <location>
        <begin position="3"/>
        <end position="260"/>
    </location>
</feature>
<keyword evidence="4" id="KW-1185">Reference proteome</keyword>
<feature type="region of interest" description="Disordered" evidence="1">
    <location>
        <begin position="1"/>
        <end position="47"/>
    </location>
</feature>
<protein>
    <recommendedName>
        <fullName evidence="2">DUF4057 domain-containing protein</fullName>
    </recommendedName>
</protein>
<dbReference type="PANTHER" id="PTHR31132:SF13">
    <property type="entry name" value="N-LYSINE METHYLTRANSFERASE"/>
    <property type="match status" value="1"/>
</dbReference>
<evidence type="ECO:0000313" key="3">
    <source>
        <dbReference type="EMBL" id="CAA2624991.1"/>
    </source>
</evidence>
<accession>A0A7I8J2F7</accession>
<dbReference type="InterPro" id="IPR025131">
    <property type="entry name" value="DUF4057"/>
</dbReference>
<feature type="compositionally biased region" description="Basic residues" evidence="1">
    <location>
        <begin position="1"/>
        <end position="11"/>
    </location>
</feature>
<organism evidence="3">
    <name type="scientific">Spirodela intermedia</name>
    <name type="common">Intermediate duckweed</name>
    <dbReference type="NCBI Taxonomy" id="51605"/>
    <lineage>
        <taxon>Eukaryota</taxon>
        <taxon>Viridiplantae</taxon>
        <taxon>Streptophyta</taxon>
        <taxon>Embryophyta</taxon>
        <taxon>Tracheophyta</taxon>
        <taxon>Spermatophyta</taxon>
        <taxon>Magnoliopsida</taxon>
        <taxon>Liliopsida</taxon>
        <taxon>Araceae</taxon>
        <taxon>Lemnoideae</taxon>
        <taxon>Spirodela</taxon>
    </lineage>
</organism>
<feature type="region of interest" description="Disordered" evidence="1">
    <location>
        <begin position="127"/>
        <end position="148"/>
    </location>
</feature>
<dbReference type="EMBL" id="CACRZD030000008">
    <property type="protein sequence ID" value="CAA6664406.1"/>
    <property type="molecule type" value="Genomic_DNA"/>
</dbReference>
<dbReference type="Proteomes" id="UP001189122">
    <property type="component" value="Unassembled WGS sequence"/>
</dbReference>
<evidence type="ECO:0000259" key="2">
    <source>
        <dbReference type="Pfam" id="PF13266"/>
    </source>
</evidence>
<evidence type="ECO:0000313" key="4">
    <source>
        <dbReference type="Proteomes" id="UP001189122"/>
    </source>
</evidence>
<dbReference type="EMBL" id="LR743595">
    <property type="protein sequence ID" value="CAA2624991.1"/>
    <property type="molecule type" value="Genomic_DNA"/>
</dbReference>
<dbReference type="PANTHER" id="PTHR31132">
    <property type="entry name" value="N-LYSINE METHYLTRANSFERASE"/>
    <property type="match status" value="1"/>
</dbReference>
<dbReference type="AlphaFoldDB" id="A0A7I8J2F7"/>